<dbReference type="InterPro" id="IPR036390">
    <property type="entry name" value="WH_DNA-bd_sf"/>
</dbReference>
<accession>A0AA37F8U9</accession>
<evidence type="ECO:0000313" key="2">
    <source>
        <dbReference type="Proteomes" id="UP000632195"/>
    </source>
</evidence>
<protein>
    <submittedName>
        <fullName evidence="1">MarR family transcriptional regulator</fullName>
    </submittedName>
</protein>
<dbReference type="Gene3D" id="1.10.10.10">
    <property type="entry name" value="Winged helix-like DNA-binding domain superfamily/Winged helix DNA-binding domain"/>
    <property type="match status" value="1"/>
</dbReference>
<dbReference type="Pfam" id="PF13412">
    <property type="entry name" value="HTH_24"/>
    <property type="match status" value="1"/>
</dbReference>
<dbReference type="AlphaFoldDB" id="A0AA37F8U9"/>
<reference evidence="1" key="2">
    <citation type="submission" date="2022-09" db="EMBL/GenBank/DDBJ databases">
        <authorList>
            <person name="Sun Q."/>
            <person name="Ohkuma M."/>
        </authorList>
    </citation>
    <scope>NUCLEOTIDE SEQUENCE</scope>
    <source>
        <strain evidence="1">JCM 13583</strain>
    </source>
</reference>
<dbReference type="RefSeq" id="WP_188679738.1">
    <property type="nucleotide sequence ID" value="NZ_BMNY01000001.1"/>
</dbReference>
<comment type="caution">
    <text evidence="1">The sequence shown here is derived from an EMBL/GenBank/DDBJ whole genome shotgun (WGS) entry which is preliminary data.</text>
</comment>
<dbReference type="InterPro" id="IPR036388">
    <property type="entry name" value="WH-like_DNA-bd_sf"/>
</dbReference>
<name>A0AA37F8U9_9ARCH</name>
<dbReference type="SUPFAM" id="SSF46785">
    <property type="entry name" value="Winged helix' DNA-binding domain"/>
    <property type="match status" value="1"/>
</dbReference>
<gene>
    <name evidence="1" type="ORF">GCM10007108_03150</name>
</gene>
<sequence>MREDPAERDLRIIGALKRFGEMSLSEVASQVSMTRMGALKRLASLEEKGIVGRREVRQGVGRPMHIFFLTDRAETILQASYGKLLTEFIDYLERDGRRSVITDFISARYEVQAQAYSLKCSGLEGEELMKRIEGLREEDGYMPQLIKGVGCYELLQFNCPILFVSRRVREACGMERKMLSCVTGMDVQVSHTIAENGKVCRFIFRPRSGDDSP</sequence>
<evidence type="ECO:0000313" key="1">
    <source>
        <dbReference type="EMBL" id="GGM68419.1"/>
    </source>
</evidence>
<dbReference type="Proteomes" id="UP000632195">
    <property type="component" value="Unassembled WGS sequence"/>
</dbReference>
<proteinExistence type="predicted"/>
<organism evidence="1 2">
    <name type="scientific">Thermogymnomonas acidicola</name>
    <dbReference type="NCBI Taxonomy" id="399579"/>
    <lineage>
        <taxon>Archaea</taxon>
        <taxon>Methanobacteriati</taxon>
        <taxon>Thermoplasmatota</taxon>
        <taxon>Thermoplasmata</taxon>
        <taxon>Thermoplasmatales</taxon>
        <taxon>Thermogymnomonas</taxon>
    </lineage>
</organism>
<reference evidence="1" key="1">
    <citation type="journal article" date="2014" name="Int. J. Syst. Evol. Microbiol.">
        <title>Complete genome sequence of Corynebacterium casei LMG S-19264T (=DSM 44701T), isolated from a smear-ripened cheese.</title>
        <authorList>
            <consortium name="US DOE Joint Genome Institute (JGI-PGF)"/>
            <person name="Walter F."/>
            <person name="Albersmeier A."/>
            <person name="Kalinowski J."/>
            <person name="Ruckert C."/>
        </authorList>
    </citation>
    <scope>NUCLEOTIDE SEQUENCE</scope>
    <source>
        <strain evidence="1">JCM 13583</strain>
    </source>
</reference>
<dbReference type="EMBL" id="BMNY01000001">
    <property type="protein sequence ID" value="GGM68419.1"/>
    <property type="molecule type" value="Genomic_DNA"/>
</dbReference>
<keyword evidence="2" id="KW-1185">Reference proteome</keyword>